<comment type="caution">
    <text evidence="3">The sequence shown here is derived from an EMBL/GenBank/DDBJ whole genome shotgun (WGS) entry which is preliminary data.</text>
</comment>
<evidence type="ECO:0000313" key="3">
    <source>
        <dbReference type="EMBL" id="KAK9711874.1"/>
    </source>
</evidence>
<name>A0AAW1K1W8_POPJA</name>
<dbReference type="Gene3D" id="3.80.10.10">
    <property type="entry name" value="Ribonuclease Inhibitor"/>
    <property type="match status" value="3"/>
</dbReference>
<reference evidence="3 4" key="1">
    <citation type="journal article" date="2024" name="BMC Genomics">
        <title>De novo assembly and annotation of Popillia japonica's genome with initial clues to its potential as an invasive pest.</title>
        <authorList>
            <person name="Cucini C."/>
            <person name="Boschi S."/>
            <person name="Funari R."/>
            <person name="Cardaioli E."/>
            <person name="Iannotti N."/>
            <person name="Marturano G."/>
            <person name="Paoli F."/>
            <person name="Bruttini M."/>
            <person name="Carapelli A."/>
            <person name="Frati F."/>
            <person name="Nardi F."/>
        </authorList>
    </citation>
    <scope>NUCLEOTIDE SEQUENCE [LARGE SCALE GENOMIC DNA]</scope>
    <source>
        <strain evidence="3">DMR45628</strain>
    </source>
</reference>
<dbReference type="InterPro" id="IPR050333">
    <property type="entry name" value="SLRP"/>
</dbReference>
<dbReference type="FunFam" id="3.80.10.10:FF:001164">
    <property type="entry name" value="GH01279p"/>
    <property type="match status" value="1"/>
</dbReference>
<sequence>MCHARFADICECQIMKKTNFLFQLLILMEFVWFSLETCQSSPYYGYSWLNCRSVSWADLTFNIMQRYGHMQRLDIRDSDLYDIKPATFRRYNNLGWLSMTGNNITILEAGSFSGLTNLNYLNLSSNNIQTIPKGLFSGMYKLEILDLSNNIIDGVDNTSLAGTDNLKSLYLHKNKLVDMPLIGNHCKSLRTLDLSNNNIEELTSLENCNLESLDLANNNLSAFAADRLSSSIIYLNISGNAITSISGEDFVSLPALKELSLSRNPLFEVGDFPVNLFQNIQHLRVVNLSATGIGKINVGSFSGLQELNILDISSNDLTFLPNGLFHDLKSLLQLDISNNHLSYFQYDGFSNLNEINLNKNLWNCNSLAVIINKLKHTNIRRGNSFNTTNLFGIHCYEDSITANSYNSSELSLEKEYLSQIIKTQVDMRSTFTELKNFLSLTESRRIDTSKRNGNSDLDSDIKNLLNTSTLTLKTYQKLLERKELNMGDSFEKLTEALQLLKNETSIIATIEKENNDNLKQIIELQQSFVNFAQRNDSNIYWQKFEEVHSDLRRILTKIRRSS</sequence>
<dbReference type="PANTHER" id="PTHR45712:SF22">
    <property type="entry name" value="INSULIN-LIKE GROWTH FACTOR-BINDING PROTEIN COMPLEX ACID LABILE SUBUNIT"/>
    <property type="match status" value="1"/>
</dbReference>
<evidence type="ECO:0000256" key="1">
    <source>
        <dbReference type="ARBA" id="ARBA00022614"/>
    </source>
</evidence>
<protein>
    <submittedName>
        <fullName evidence="3">Leucine rich repeat</fullName>
    </submittedName>
</protein>
<keyword evidence="1" id="KW-0433">Leucine-rich repeat</keyword>
<accession>A0AAW1K1W8</accession>
<evidence type="ECO:0000313" key="4">
    <source>
        <dbReference type="Proteomes" id="UP001458880"/>
    </source>
</evidence>
<evidence type="ECO:0000256" key="2">
    <source>
        <dbReference type="ARBA" id="ARBA00022737"/>
    </source>
</evidence>
<dbReference type="EMBL" id="JASPKY010000271">
    <property type="protein sequence ID" value="KAK9711874.1"/>
    <property type="molecule type" value="Genomic_DNA"/>
</dbReference>
<organism evidence="3 4">
    <name type="scientific">Popillia japonica</name>
    <name type="common">Japanese beetle</name>
    <dbReference type="NCBI Taxonomy" id="7064"/>
    <lineage>
        <taxon>Eukaryota</taxon>
        <taxon>Metazoa</taxon>
        <taxon>Ecdysozoa</taxon>
        <taxon>Arthropoda</taxon>
        <taxon>Hexapoda</taxon>
        <taxon>Insecta</taxon>
        <taxon>Pterygota</taxon>
        <taxon>Neoptera</taxon>
        <taxon>Endopterygota</taxon>
        <taxon>Coleoptera</taxon>
        <taxon>Polyphaga</taxon>
        <taxon>Scarabaeiformia</taxon>
        <taxon>Scarabaeidae</taxon>
        <taxon>Rutelinae</taxon>
        <taxon>Popillia</taxon>
    </lineage>
</organism>
<dbReference type="SUPFAM" id="SSF52058">
    <property type="entry name" value="L domain-like"/>
    <property type="match status" value="1"/>
</dbReference>
<dbReference type="Pfam" id="PF13855">
    <property type="entry name" value="LRR_8"/>
    <property type="match status" value="3"/>
</dbReference>
<dbReference type="SMART" id="SM00369">
    <property type="entry name" value="LRR_TYP"/>
    <property type="match status" value="8"/>
</dbReference>
<dbReference type="InterPro" id="IPR001611">
    <property type="entry name" value="Leu-rich_rpt"/>
</dbReference>
<proteinExistence type="predicted"/>
<dbReference type="AlphaFoldDB" id="A0AAW1K1W8"/>
<dbReference type="GO" id="GO:0005615">
    <property type="term" value="C:extracellular space"/>
    <property type="evidence" value="ECO:0007669"/>
    <property type="project" value="TreeGrafter"/>
</dbReference>
<dbReference type="InterPro" id="IPR032675">
    <property type="entry name" value="LRR_dom_sf"/>
</dbReference>
<dbReference type="PROSITE" id="PS51450">
    <property type="entry name" value="LRR"/>
    <property type="match status" value="2"/>
</dbReference>
<keyword evidence="2" id="KW-0677">Repeat</keyword>
<dbReference type="PRINTS" id="PR00019">
    <property type="entry name" value="LEURICHRPT"/>
</dbReference>
<gene>
    <name evidence="3" type="ORF">QE152_g25208</name>
</gene>
<keyword evidence="4" id="KW-1185">Reference proteome</keyword>
<dbReference type="Pfam" id="PF00560">
    <property type="entry name" value="LRR_1"/>
    <property type="match status" value="1"/>
</dbReference>
<dbReference type="Proteomes" id="UP001458880">
    <property type="component" value="Unassembled WGS sequence"/>
</dbReference>
<dbReference type="InterPro" id="IPR003591">
    <property type="entry name" value="Leu-rich_rpt_typical-subtyp"/>
</dbReference>
<dbReference type="PANTHER" id="PTHR45712">
    <property type="entry name" value="AGAP008170-PA"/>
    <property type="match status" value="1"/>
</dbReference>